<gene>
    <name evidence="3" type="ORF">GCM10007962_11130</name>
</gene>
<dbReference type="PANTHER" id="PTHR30595:SF6">
    <property type="entry name" value="SCHLAFEN ALBA-2 DOMAIN-CONTAINING PROTEIN"/>
    <property type="match status" value="1"/>
</dbReference>
<dbReference type="Pfam" id="PF04326">
    <property type="entry name" value="SLFN_AlbA_2"/>
    <property type="match status" value="1"/>
</dbReference>
<keyword evidence="1" id="KW-0812">Transmembrane</keyword>
<evidence type="ECO:0000256" key="1">
    <source>
        <dbReference type="SAM" id="Phobius"/>
    </source>
</evidence>
<sequence>MVFKDILQERLLESFTFNMVGMSGILATLGAILGIFSGLFWINLTKTKDLLKKQKHLLKRDVQKLIELGEHDWVEFKSSMRYDYFKKTPNRELEVVIAKTIVGFMNAKGGKLIVGVDDEGKILGLENDFKTLKHKNKDGFEREVFRIISTYIDREASFGSHVSFYELDGKDICLID</sequence>
<dbReference type="Proteomes" id="UP000612329">
    <property type="component" value="Unassembled WGS sequence"/>
</dbReference>
<reference evidence="3" key="2">
    <citation type="submission" date="2020-09" db="EMBL/GenBank/DDBJ databases">
        <authorList>
            <person name="Sun Q."/>
            <person name="Ohkuma M."/>
        </authorList>
    </citation>
    <scope>NUCLEOTIDE SEQUENCE</scope>
    <source>
        <strain evidence="3">JCM 12862</strain>
    </source>
</reference>
<proteinExistence type="predicted"/>
<reference evidence="3" key="1">
    <citation type="journal article" date="2014" name="Int. J. Syst. Evol. Microbiol.">
        <title>Complete genome sequence of Corynebacterium casei LMG S-19264T (=DSM 44701T), isolated from a smear-ripened cheese.</title>
        <authorList>
            <consortium name="US DOE Joint Genome Institute (JGI-PGF)"/>
            <person name="Walter F."/>
            <person name="Albersmeier A."/>
            <person name="Kalinowski J."/>
            <person name="Ruckert C."/>
        </authorList>
    </citation>
    <scope>NUCLEOTIDE SEQUENCE</scope>
    <source>
        <strain evidence="3">JCM 12862</strain>
    </source>
</reference>
<evidence type="ECO:0000313" key="3">
    <source>
        <dbReference type="EMBL" id="GGK18722.1"/>
    </source>
</evidence>
<dbReference type="InterPro" id="IPR038461">
    <property type="entry name" value="Schlafen_AlbA_2_dom_sf"/>
</dbReference>
<evidence type="ECO:0000313" key="4">
    <source>
        <dbReference type="Proteomes" id="UP000612329"/>
    </source>
</evidence>
<feature type="transmembrane region" description="Helical" evidence="1">
    <location>
        <begin position="20"/>
        <end position="44"/>
    </location>
</feature>
<comment type="caution">
    <text evidence="3">The sequence shown here is derived from an EMBL/GenBank/DDBJ whole genome shotgun (WGS) entry which is preliminary data.</text>
</comment>
<dbReference type="AlphaFoldDB" id="A0A8J3FEX1"/>
<evidence type="ECO:0000259" key="2">
    <source>
        <dbReference type="Pfam" id="PF04326"/>
    </source>
</evidence>
<feature type="domain" description="Schlafen AlbA-2" evidence="2">
    <location>
        <begin position="70"/>
        <end position="175"/>
    </location>
</feature>
<dbReference type="PANTHER" id="PTHR30595">
    <property type="entry name" value="GLPR-RELATED TRANSCRIPTIONAL REPRESSOR"/>
    <property type="match status" value="1"/>
</dbReference>
<accession>A0A8J3FEX1</accession>
<name>A0A8J3FEX1_9FLAO</name>
<keyword evidence="4" id="KW-1185">Reference proteome</keyword>
<protein>
    <recommendedName>
        <fullName evidence="2">Schlafen AlbA-2 domain-containing protein</fullName>
    </recommendedName>
</protein>
<keyword evidence="1" id="KW-0472">Membrane</keyword>
<dbReference type="EMBL" id="BMNR01000002">
    <property type="protein sequence ID" value="GGK18722.1"/>
    <property type="molecule type" value="Genomic_DNA"/>
</dbReference>
<keyword evidence="1" id="KW-1133">Transmembrane helix</keyword>
<organism evidence="3 4">
    <name type="scientific">Yeosuana aromativorans</name>
    <dbReference type="NCBI Taxonomy" id="288019"/>
    <lineage>
        <taxon>Bacteria</taxon>
        <taxon>Pseudomonadati</taxon>
        <taxon>Bacteroidota</taxon>
        <taxon>Flavobacteriia</taxon>
        <taxon>Flavobacteriales</taxon>
        <taxon>Flavobacteriaceae</taxon>
        <taxon>Yeosuana</taxon>
    </lineage>
</organism>
<dbReference type="Gene3D" id="3.30.950.30">
    <property type="entry name" value="Schlafen, AAA domain"/>
    <property type="match status" value="1"/>
</dbReference>
<dbReference type="InterPro" id="IPR007421">
    <property type="entry name" value="Schlafen_AlbA_2_dom"/>
</dbReference>